<organism evidence="2 3">
    <name type="scientific">Wallemia hederae</name>
    <dbReference type="NCBI Taxonomy" id="1540922"/>
    <lineage>
        <taxon>Eukaryota</taxon>
        <taxon>Fungi</taxon>
        <taxon>Dikarya</taxon>
        <taxon>Basidiomycota</taxon>
        <taxon>Wallemiomycotina</taxon>
        <taxon>Wallemiomycetes</taxon>
        <taxon>Wallemiales</taxon>
        <taxon>Wallemiaceae</taxon>
        <taxon>Wallemia</taxon>
    </lineage>
</organism>
<proteinExistence type="predicted"/>
<evidence type="ECO:0000313" key="2">
    <source>
        <dbReference type="EMBL" id="TIA88936.1"/>
    </source>
</evidence>
<feature type="compositionally biased region" description="Low complexity" evidence="1">
    <location>
        <begin position="716"/>
        <end position="745"/>
    </location>
</feature>
<reference evidence="2 3" key="1">
    <citation type="submission" date="2019-03" db="EMBL/GenBank/DDBJ databases">
        <title>Sequencing 23 genomes of Wallemia ichthyophaga.</title>
        <authorList>
            <person name="Gostincar C."/>
        </authorList>
    </citation>
    <scope>NUCLEOTIDE SEQUENCE [LARGE SCALE GENOMIC DNA]</scope>
    <source>
        <strain evidence="2 3">EXF-5753</strain>
    </source>
</reference>
<feature type="compositionally biased region" description="Basic and acidic residues" evidence="1">
    <location>
        <begin position="537"/>
        <end position="548"/>
    </location>
</feature>
<gene>
    <name evidence="2" type="ORF">E3P99_02311</name>
</gene>
<dbReference type="PANTHER" id="PTHR28221:SF2">
    <property type="entry name" value="RNA POLYMERASE I-SPECIFIC TRANSCRIPTION INITIATION FACTOR RRN6"/>
    <property type="match status" value="1"/>
</dbReference>
<feature type="region of interest" description="Disordered" evidence="1">
    <location>
        <begin position="511"/>
        <end position="564"/>
    </location>
</feature>
<comment type="caution">
    <text evidence="2">The sequence shown here is derived from an EMBL/GenBank/DDBJ whole genome shotgun (WGS) entry which is preliminary data.</text>
</comment>
<protein>
    <submittedName>
        <fullName evidence="2">Uncharacterized protein</fullName>
    </submittedName>
</protein>
<feature type="compositionally biased region" description="Gly residues" evidence="1">
    <location>
        <begin position="522"/>
        <end position="531"/>
    </location>
</feature>
<feature type="compositionally biased region" description="Polar residues" evidence="1">
    <location>
        <begin position="682"/>
        <end position="707"/>
    </location>
</feature>
<keyword evidence="3" id="KW-1185">Reference proteome</keyword>
<evidence type="ECO:0000313" key="3">
    <source>
        <dbReference type="Proteomes" id="UP000310189"/>
    </source>
</evidence>
<dbReference type="InterPro" id="IPR019350">
    <property type="entry name" value="RNA_pol_I-sp_TIF_RRN6-like"/>
</dbReference>
<evidence type="ECO:0000256" key="1">
    <source>
        <dbReference type="SAM" id="MobiDB-lite"/>
    </source>
</evidence>
<feature type="compositionally biased region" description="Acidic residues" evidence="1">
    <location>
        <begin position="632"/>
        <end position="641"/>
    </location>
</feature>
<feature type="compositionally biased region" description="Polar residues" evidence="1">
    <location>
        <begin position="550"/>
        <end position="561"/>
    </location>
</feature>
<dbReference type="EMBL" id="SPNW01000032">
    <property type="protein sequence ID" value="TIA88936.1"/>
    <property type="molecule type" value="Genomic_DNA"/>
</dbReference>
<feature type="compositionally biased region" description="Basic residues" evidence="1">
    <location>
        <begin position="765"/>
        <end position="775"/>
    </location>
</feature>
<sequence length="775" mass="86013">MDFNDELKFKEDFLENSNKLAIHNSNLIFPSTNTLDLVTHFNPYKKNQLAISRRKAKTLLITPANENNESLNINLANSLNNSVIQLNDPILQVEASSSDVLSRSRHLSHLLAIKCQSSLLFFNCSHQFADKIYSFTHQHPIPDISFHGLNCLIIDSYDNIFKFTFNPRMKLHSSISQLRHRPYFHQSYDNRFRLIDFDPYDQQATQSCLTANSHSLYHNNFRTNSSTLILHTSSTITHLHGFISPKSASLAHGLTILTTTTHIHLFNIRCFDKSLLSIPHYRSYDRSLSVMVLDSPNDTISLLLFSSQHPLLSIYTVGGDSVFPRLLSAPYAHRLPYAPVGGYGAIEREGEEREHVYDIYLRSQGGSLTYMTLSPSQLQSPPESLSIHTDPAVWAYQVDGYFGDSLASMREYTRRDLTKQWGVLKGDADAHVQGEEEERRHGASQSTALLDYNTHGFQALLSSEMTPGGHAHTHWNYKIPTALHAPSPTFAYGDDDAARAYVERELQASYTASASRRPGEAVSGGGGGGGATADPTHTQDKSTTKESDNDTTTPTLPTSHSGGLVQELTRAASAMNIHRGQEVRPYEFGALKASGGGGGSESDSVVLNTATNLLLSEWDGDVYAYRYRDPYDSDEEGEGEGESGVQNTQTSQQTQLKHSQLPSQLQPLVSSKKPRRPPVVMSTASATPAPTIPFTQPAQPAQSQNDFAYSPDNKRQVQSQFQMQQSQPHSQSQSQQHSQQQHSQQYNPSTQVEPGKFGGRPAAPAKKKKKRMGGF</sequence>
<dbReference type="AlphaFoldDB" id="A0A4T0FQ18"/>
<feature type="region of interest" description="Disordered" evidence="1">
    <location>
        <begin position="629"/>
        <end position="775"/>
    </location>
</feature>
<dbReference type="OrthoDB" id="2382881at2759"/>
<dbReference type="Proteomes" id="UP000310189">
    <property type="component" value="Unassembled WGS sequence"/>
</dbReference>
<name>A0A4T0FQ18_9BASI</name>
<dbReference type="PANTHER" id="PTHR28221">
    <property type="entry name" value="RNA POLYMERASE I-SPECIFIC TRANSCRIPTION INITIATION FACTOR RRN6"/>
    <property type="match status" value="1"/>
</dbReference>
<feature type="compositionally biased region" description="Polar residues" evidence="1">
    <location>
        <begin position="645"/>
        <end position="669"/>
    </location>
</feature>
<accession>A0A4T0FQ18</accession>